<reference evidence="2" key="1">
    <citation type="submission" date="2015-04" db="UniProtKB">
        <authorList>
            <consortium name="EnsemblPlants"/>
        </authorList>
    </citation>
    <scope>IDENTIFICATION</scope>
</reference>
<evidence type="ECO:0000313" key="2">
    <source>
        <dbReference type="EnsemblPlants" id="OGLUM06G00390.1"/>
    </source>
</evidence>
<feature type="region of interest" description="Disordered" evidence="1">
    <location>
        <begin position="35"/>
        <end position="65"/>
    </location>
</feature>
<dbReference type="Gramene" id="OGLUM06G00390.1">
    <property type="protein sequence ID" value="OGLUM06G00390.1"/>
    <property type="gene ID" value="OGLUM06G00390"/>
</dbReference>
<dbReference type="AlphaFoldDB" id="A0A0E0A3Y3"/>
<dbReference type="STRING" id="40148.A0A0E0A3Y3"/>
<evidence type="ECO:0000256" key="1">
    <source>
        <dbReference type="SAM" id="MobiDB-lite"/>
    </source>
</evidence>
<dbReference type="HOGENOM" id="CLU_066528_1_0_1"/>
<proteinExistence type="predicted"/>
<evidence type="ECO:0000313" key="3">
    <source>
        <dbReference type="Proteomes" id="UP000026961"/>
    </source>
</evidence>
<dbReference type="Proteomes" id="UP000026961">
    <property type="component" value="Chromosome 6"/>
</dbReference>
<keyword evidence="3" id="KW-1185">Reference proteome</keyword>
<feature type="region of interest" description="Disordered" evidence="1">
    <location>
        <begin position="92"/>
        <end position="120"/>
    </location>
</feature>
<protein>
    <submittedName>
        <fullName evidence="2">Uncharacterized protein</fullName>
    </submittedName>
</protein>
<name>A0A0E0A3Y3_9ORYZ</name>
<dbReference type="EnsemblPlants" id="OGLUM06G00390.1">
    <property type="protein sequence ID" value="OGLUM06G00390.1"/>
    <property type="gene ID" value="OGLUM06G00390"/>
</dbReference>
<dbReference type="PANTHER" id="PTHR34212">
    <property type="entry name" value="OS02G0104200 PROTEIN"/>
    <property type="match status" value="1"/>
</dbReference>
<feature type="compositionally biased region" description="Basic and acidic residues" evidence="1">
    <location>
        <begin position="106"/>
        <end position="116"/>
    </location>
</feature>
<dbReference type="CDD" id="cd22249">
    <property type="entry name" value="UDM1_RNF168_RNF169-like"/>
    <property type="match status" value="1"/>
</dbReference>
<sequence>MVPPIPSHGGKLIDDIRFGARGFLPSSLRRRLLFSSPARPRRTRSPPDLDPPPLADFASSPPDLHSHPTDLSLLRLLRRHWDAYRSIGAGGNQGGKVLKKGKKKHAKDELDRQKQAEKKRRRLEKALANSAAIISELEKKRQQKREEQQKLDDEGAAIAEAVALHVLIDEDSEEPCHLMLNNLRICNHWEDFVGFGFAPDSQGVDAYPSGKPTSVSHAYVPQLRWTNWGMSQTFSSWEQLTDCEAPLYQEALAQSDIHPGPIAIVSPLQKRREDPFTIQGEAVAAASSATESESGQWNQQ</sequence>
<dbReference type="PANTHER" id="PTHR34212:SF1">
    <property type="entry name" value="OS06G0106900 PROTEIN"/>
    <property type="match status" value="1"/>
</dbReference>
<organism evidence="2">
    <name type="scientific">Oryza glumipatula</name>
    <dbReference type="NCBI Taxonomy" id="40148"/>
    <lineage>
        <taxon>Eukaryota</taxon>
        <taxon>Viridiplantae</taxon>
        <taxon>Streptophyta</taxon>
        <taxon>Embryophyta</taxon>
        <taxon>Tracheophyta</taxon>
        <taxon>Spermatophyta</taxon>
        <taxon>Magnoliopsida</taxon>
        <taxon>Liliopsida</taxon>
        <taxon>Poales</taxon>
        <taxon>Poaceae</taxon>
        <taxon>BOP clade</taxon>
        <taxon>Oryzoideae</taxon>
        <taxon>Oryzeae</taxon>
        <taxon>Oryzinae</taxon>
        <taxon>Oryza</taxon>
    </lineage>
</organism>
<accession>A0A0E0A3Y3</accession>
<dbReference type="eggNOG" id="ENOG502QSDB">
    <property type="taxonomic scope" value="Eukaryota"/>
</dbReference>
<reference evidence="2" key="2">
    <citation type="submission" date="2018-05" db="EMBL/GenBank/DDBJ databases">
        <title>OgluRS3 (Oryza glumaepatula Reference Sequence Version 3).</title>
        <authorList>
            <person name="Zhang J."/>
            <person name="Kudrna D."/>
            <person name="Lee S."/>
            <person name="Talag J."/>
            <person name="Welchert J."/>
            <person name="Wing R.A."/>
        </authorList>
    </citation>
    <scope>NUCLEOTIDE SEQUENCE [LARGE SCALE GENOMIC DNA]</scope>
</reference>